<reference evidence="2 3" key="1">
    <citation type="journal article" date="2011" name="J. Bacteriol.">
        <title>Complete genome sequence of the type strain Cupriavidus necator N-1.</title>
        <authorList>
            <person name="Poehlein A."/>
            <person name="Kusian B."/>
            <person name="Friedrich B."/>
            <person name="Daniel R."/>
            <person name="Bowien B."/>
        </authorList>
    </citation>
    <scope>NUCLEOTIDE SEQUENCE [LARGE SCALE GENOMIC DNA]</scope>
    <source>
        <strain evidence="3">ATCC 43291 / DSM 13513 / CCUG 52238 / LMG 8453 / N-1</strain>
        <plasmid evidence="2 3">pBB1</plasmid>
    </source>
</reference>
<dbReference type="KEGG" id="cnc:CNE_BB1p11250"/>
<accession>F8GUX9</accession>
<dbReference type="SUPFAM" id="SSF54637">
    <property type="entry name" value="Thioesterase/thiol ester dehydrase-isomerase"/>
    <property type="match status" value="1"/>
</dbReference>
<evidence type="ECO:0000313" key="3">
    <source>
        <dbReference type="Proteomes" id="UP000006798"/>
    </source>
</evidence>
<organism evidence="2 3">
    <name type="scientific">Cupriavidus necator (strain ATCC 43291 / DSM 13513 / CCUG 52238 / LMG 8453 / N-1)</name>
    <name type="common">Ralstonia eutropha</name>
    <dbReference type="NCBI Taxonomy" id="1042878"/>
    <lineage>
        <taxon>Bacteria</taxon>
        <taxon>Pseudomonadati</taxon>
        <taxon>Pseudomonadota</taxon>
        <taxon>Betaproteobacteria</taxon>
        <taxon>Burkholderiales</taxon>
        <taxon>Burkholderiaceae</taxon>
        <taxon>Cupriavidus</taxon>
    </lineage>
</organism>
<feature type="domain" description="FAS1-like dehydratase" evidence="1">
    <location>
        <begin position="6"/>
        <end position="137"/>
    </location>
</feature>
<dbReference type="GeneID" id="34312506"/>
<dbReference type="Pfam" id="PF13452">
    <property type="entry name" value="FAS1_DH_region"/>
    <property type="match status" value="1"/>
</dbReference>
<evidence type="ECO:0000313" key="2">
    <source>
        <dbReference type="EMBL" id="AEI82533.1"/>
    </source>
</evidence>
<sequence>MLDKNLIGHSFGQRQVKVEEWPVRWYANAIGETNPEYSNVAAAQAAGLPSLRVPPTFLSCLEGWLFKTFDLLAMAKIEPSRVLHAEQQYDYHAPVHVGDTLTYEPKIVDVYDKKDGALEFLVKETRITNQHGAHVADSRTVLVQRRV</sequence>
<dbReference type="PIRSF" id="PIRSF018072">
    <property type="entry name" value="UCP018072"/>
    <property type="match status" value="1"/>
</dbReference>
<dbReference type="Proteomes" id="UP000006798">
    <property type="component" value="Plasmid pBB1"/>
</dbReference>
<dbReference type="InterPro" id="IPR039569">
    <property type="entry name" value="FAS1-like_DH_region"/>
</dbReference>
<gene>
    <name evidence="2" type="ordered locus">CNE_BB1p11250</name>
</gene>
<dbReference type="InterPro" id="IPR029069">
    <property type="entry name" value="HotDog_dom_sf"/>
</dbReference>
<name>F8GUX9_CUPNN</name>
<geneLocation type="plasmid" evidence="2 3">
    <name>pBB1</name>
</geneLocation>
<dbReference type="EMBL" id="CP002879">
    <property type="protein sequence ID" value="AEI82533.1"/>
    <property type="molecule type" value="Genomic_DNA"/>
</dbReference>
<protein>
    <recommendedName>
        <fullName evidence="1">FAS1-like dehydratase domain-containing protein</fullName>
    </recommendedName>
</protein>
<dbReference type="CDD" id="cd03441">
    <property type="entry name" value="R_hydratase_like"/>
    <property type="match status" value="1"/>
</dbReference>
<proteinExistence type="predicted"/>
<evidence type="ECO:0000259" key="1">
    <source>
        <dbReference type="Pfam" id="PF13452"/>
    </source>
</evidence>
<dbReference type="InterPro" id="IPR016709">
    <property type="entry name" value="HadA-like"/>
</dbReference>
<dbReference type="RefSeq" id="WP_013959565.1">
    <property type="nucleotide sequence ID" value="NC_015727.1"/>
</dbReference>
<dbReference type="AlphaFoldDB" id="F8GUX9"/>
<dbReference type="Gene3D" id="3.10.129.10">
    <property type="entry name" value="Hotdog Thioesterase"/>
    <property type="match status" value="1"/>
</dbReference>
<dbReference type="HOGENOM" id="CLU_116276_1_1_4"/>
<keyword evidence="2" id="KW-0614">Plasmid</keyword>